<feature type="signal peptide" evidence="1">
    <location>
        <begin position="1"/>
        <end position="31"/>
    </location>
</feature>
<comment type="caution">
    <text evidence="3">The sequence shown here is derived from an EMBL/GenBank/DDBJ whole genome shotgun (WGS) entry which is preliminary data.</text>
</comment>
<dbReference type="CDD" id="cd12797">
    <property type="entry name" value="M23_peptidase"/>
    <property type="match status" value="1"/>
</dbReference>
<dbReference type="EMBL" id="JADEXS010000698">
    <property type="protein sequence ID" value="MBE9026809.1"/>
    <property type="molecule type" value="Genomic_DNA"/>
</dbReference>
<keyword evidence="4" id="KW-1185">Reference proteome</keyword>
<dbReference type="AlphaFoldDB" id="A0A8J7A5E8"/>
<dbReference type="InterPro" id="IPR050570">
    <property type="entry name" value="Cell_wall_metabolism_enzyme"/>
</dbReference>
<keyword evidence="1" id="KW-0732">Signal</keyword>
<evidence type="ECO:0000313" key="3">
    <source>
        <dbReference type="EMBL" id="MBE9026809.1"/>
    </source>
</evidence>
<protein>
    <submittedName>
        <fullName evidence="3">M23 family metallopeptidase</fullName>
    </submittedName>
</protein>
<reference evidence="3" key="1">
    <citation type="submission" date="2020-10" db="EMBL/GenBank/DDBJ databases">
        <authorList>
            <person name="Castelo-Branco R."/>
            <person name="Eusebio N."/>
            <person name="Adriana R."/>
            <person name="Vieira A."/>
            <person name="Brugerolle De Fraissinette N."/>
            <person name="Rezende De Castro R."/>
            <person name="Schneider M.P."/>
            <person name="Vasconcelos V."/>
            <person name="Leao P.N."/>
        </authorList>
    </citation>
    <scope>NUCLEOTIDE SEQUENCE</scope>
    <source>
        <strain evidence="3">LEGE 12446</strain>
    </source>
</reference>
<evidence type="ECO:0000259" key="2">
    <source>
        <dbReference type="PROSITE" id="PS51782"/>
    </source>
</evidence>
<dbReference type="SMART" id="SM00257">
    <property type="entry name" value="LysM"/>
    <property type="match status" value="1"/>
</dbReference>
<dbReference type="SUPFAM" id="SSF54106">
    <property type="entry name" value="LysM domain"/>
    <property type="match status" value="1"/>
</dbReference>
<evidence type="ECO:0000313" key="4">
    <source>
        <dbReference type="Proteomes" id="UP000622533"/>
    </source>
</evidence>
<evidence type="ECO:0000256" key="1">
    <source>
        <dbReference type="SAM" id="SignalP"/>
    </source>
</evidence>
<dbReference type="Gene3D" id="2.70.70.10">
    <property type="entry name" value="Glucose Permease (Domain IIA)"/>
    <property type="match status" value="1"/>
</dbReference>
<accession>A0A8J7A5E8</accession>
<gene>
    <name evidence="3" type="ORF">IQ276_31650</name>
</gene>
<dbReference type="PROSITE" id="PS51782">
    <property type="entry name" value="LYSM"/>
    <property type="match status" value="1"/>
</dbReference>
<dbReference type="PANTHER" id="PTHR21666">
    <property type="entry name" value="PEPTIDASE-RELATED"/>
    <property type="match status" value="1"/>
</dbReference>
<dbReference type="InterPro" id="IPR016047">
    <property type="entry name" value="M23ase_b-sheet_dom"/>
</dbReference>
<name>A0A8J7A5E8_DESMC</name>
<feature type="domain" description="LysM" evidence="2">
    <location>
        <begin position="45"/>
        <end position="91"/>
    </location>
</feature>
<dbReference type="PANTHER" id="PTHR21666:SF290">
    <property type="entry name" value="PEPTIDASE M23 DOMAIN PROTEIN"/>
    <property type="match status" value="1"/>
</dbReference>
<feature type="chain" id="PRO_5035244242" evidence="1">
    <location>
        <begin position="32"/>
        <end position="305"/>
    </location>
</feature>
<dbReference type="Proteomes" id="UP000622533">
    <property type="component" value="Unassembled WGS sequence"/>
</dbReference>
<dbReference type="Gene3D" id="3.10.350.10">
    <property type="entry name" value="LysM domain"/>
    <property type="match status" value="1"/>
</dbReference>
<dbReference type="RefSeq" id="WP_193923424.1">
    <property type="nucleotide sequence ID" value="NZ_JADEXS020000001.1"/>
</dbReference>
<dbReference type="InterPro" id="IPR011055">
    <property type="entry name" value="Dup_hybrid_motif"/>
</dbReference>
<dbReference type="Pfam" id="PF01476">
    <property type="entry name" value="LysM"/>
    <property type="match status" value="1"/>
</dbReference>
<dbReference type="SUPFAM" id="SSF51261">
    <property type="entry name" value="Duplicated hybrid motif"/>
    <property type="match status" value="1"/>
</dbReference>
<sequence length="305" mass="32266">MTLPFRQLFLCSLVSALGLVSILPNLNSASAAVGGCPTPALSRFQRHKVVRGETLESIAQRYNLIPTTIIGMNPALQNNGAMPAAGSTYATVGSVLQIPPYNGIVVEVPRGQTWRQVAAKYKVRADSLFEVNGCQQDPRIVFVPGVNWSPDGVVTKSPVTTNTGTQNRASLSGYPLPEVVTVALAYGWQINPSTGQVFFHSGVDLLAPVGTDVLAIAPGTVAFANEQGSYGKLVIINHSGGLQSRYAQLDSIKVSVGQQVKKGDLLGTVGTSGTPSASQPHLHFEVRSSSSLGWVAQDPRGYLKK</sequence>
<organism evidence="3 4">
    <name type="scientific">Desmonostoc muscorum LEGE 12446</name>
    <dbReference type="NCBI Taxonomy" id="1828758"/>
    <lineage>
        <taxon>Bacteria</taxon>
        <taxon>Bacillati</taxon>
        <taxon>Cyanobacteriota</taxon>
        <taxon>Cyanophyceae</taxon>
        <taxon>Nostocales</taxon>
        <taxon>Nostocaceae</taxon>
        <taxon>Desmonostoc</taxon>
    </lineage>
</organism>
<dbReference type="InterPro" id="IPR036779">
    <property type="entry name" value="LysM_dom_sf"/>
</dbReference>
<dbReference type="InterPro" id="IPR018392">
    <property type="entry name" value="LysM"/>
</dbReference>
<proteinExistence type="predicted"/>
<dbReference type="GO" id="GO:0004222">
    <property type="term" value="F:metalloendopeptidase activity"/>
    <property type="evidence" value="ECO:0007669"/>
    <property type="project" value="TreeGrafter"/>
</dbReference>
<dbReference type="CDD" id="cd00118">
    <property type="entry name" value="LysM"/>
    <property type="match status" value="1"/>
</dbReference>
<dbReference type="Pfam" id="PF01551">
    <property type="entry name" value="Peptidase_M23"/>
    <property type="match status" value="1"/>
</dbReference>